<dbReference type="Proteomes" id="UP000253850">
    <property type="component" value="Chromosome"/>
</dbReference>
<feature type="signal peptide" evidence="1">
    <location>
        <begin position="1"/>
        <end position="17"/>
    </location>
</feature>
<evidence type="ECO:0000313" key="5">
    <source>
        <dbReference type="Proteomes" id="UP000253850"/>
    </source>
</evidence>
<dbReference type="RefSeq" id="WP_114840250.1">
    <property type="nucleotide sequence ID" value="NZ_CP031217.1"/>
</dbReference>
<dbReference type="KEGG" id="hbv:ABIV_2498"/>
<dbReference type="Pfam" id="PF11741">
    <property type="entry name" value="AMIN"/>
    <property type="match status" value="1"/>
</dbReference>
<dbReference type="Proteomes" id="UP000289193">
    <property type="component" value="Unassembled WGS sequence"/>
</dbReference>
<gene>
    <name evidence="3" type="ORF">ABIV_2498</name>
    <name evidence="4" type="ORF">CRV05_06005</name>
</gene>
<accession>A0AAX2A6Q2</accession>
<dbReference type="AlphaFoldDB" id="A0AAX2A6Q2"/>
<sequence length="231" mass="27217">MKTLLTLLLLLQVALFARENPFQPTAAYEEEAARMVELNEMDEDYAIEYQREQSYINDVYEKMNNPAVEEKPKEVKPVLTEEKVKKLIEKAKKETENKTKEIVKKAVEEKPKEIEQVVYVKPRLDVSYEKEILPFVKVEYDNDKIDIYSDYKVSKKLTLPGKKKIILDYTAKKNFYTVREDLESTNFPKIAVGNHKKDNYFRIVIELAQLPENYEVSYNDNKVTIVKLYDN</sequence>
<evidence type="ECO:0000313" key="4">
    <source>
        <dbReference type="EMBL" id="RXK09934.1"/>
    </source>
</evidence>
<protein>
    <submittedName>
        <fullName evidence="3">AMIN domain-containing protein</fullName>
    </submittedName>
</protein>
<keyword evidence="6" id="KW-1185">Reference proteome</keyword>
<evidence type="ECO:0000313" key="3">
    <source>
        <dbReference type="EMBL" id="AXH13469.1"/>
    </source>
</evidence>
<dbReference type="EMBL" id="PDKM01000003">
    <property type="protein sequence ID" value="RXK09934.1"/>
    <property type="molecule type" value="Genomic_DNA"/>
</dbReference>
<reference evidence="4 6" key="1">
    <citation type="submission" date="2017-10" db="EMBL/GenBank/DDBJ databases">
        <title>Genomics of the genus Arcobacter.</title>
        <authorList>
            <person name="Perez-Cataluna A."/>
            <person name="Figueras M.J."/>
        </authorList>
    </citation>
    <scope>NUCLEOTIDE SEQUENCE [LARGE SCALE GENOMIC DNA]</scope>
    <source>
        <strain evidence="4 6">CECT 7835</strain>
    </source>
</reference>
<name>A0AAX2A6Q2_9BACT</name>
<evidence type="ECO:0000256" key="1">
    <source>
        <dbReference type="SAM" id="SignalP"/>
    </source>
</evidence>
<feature type="chain" id="PRO_5044718426" evidence="1">
    <location>
        <begin position="18"/>
        <end position="231"/>
    </location>
</feature>
<dbReference type="EMBL" id="CP031217">
    <property type="protein sequence ID" value="AXH13469.1"/>
    <property type="molecule type" value="Genomic_DNA"/>
</dbReference>
<feature type="domain" description="AMIN" evidence="2">
    <location>
        <begin position="141"/>
        <end position="223"/>
    </location>
</feature>
<reference evidence="3 5" key="2">
    <citation type="submission" date="2018-07" db="EMBL/GenBank/DDBJ databases">
        <title>Complete genome of the Arcobacter bivalviorum type strain LMG 26154.</title>
        <authorList>
            <person name="Miller W.G."/>
            <person name="Yee E."/>
            <person name="Bono J.L."/>
        </authorList>
    </citation>
    <scope>NUCLEOTIDE SEQUENCE [LARGE SCALE GENOMIC DNA]</scope>
    <source>
        <strain evidence="3 5">LMG 26154</strain>
    </source>
</reference>
<organism evidence="4 6">
    <name type="scientific">Halarcobacter bivalviorum</name>
    <dbReference type="NCBI Taxonomy" id="663364"/>
    <lineage>
        <taxon>Bacteria</taxon>
        <taxon>Pseudomonadati</taxon>
        <taxon>Campylobacterota</taxon>
        <taxon>Epsilonproteobacteria</taxon>
        <taxon>Campylobacterales</taxon>
        <taxon>Arcobacteraceae</taxon>
        <taxon>Halarcobacter</taxon>
    </lineage>
</organism>
<dbReference type="InterPro" id="IPR021731">
    <property type="entry name" value="AMIN_dom"/>
</dbReference>
<proteinExistence type="predicted"/>
<evidence type="ECO:0000259" key="2">
    <source>
        <dbReference type="Pfam" id="PF11741"/>
    </source>
</evidence>
<evidence type="ECO:0000313" key="6">
    <source>
        <dbReference type="Proteomes" id="UP000289193"/>
    </source>
</evidence>
<keyword evidence="1" id="KW-0732">Signal</keyword>